<dbReference type="InterPro" id="IPR013869">
    <property type="entry name" value="DUF1757"/>
</dbReference>
<dbReference type="STRING" id="1611254.A0A2G5VHH1"/>
<feature type="transmembrane region" description="Helical" evidence="1">
    <location>
        <begin position="38"/>
        <end position="56"/>
    </location>
</feature>
<evidence type="ECO:0000313" key="2">
    <source>
        <dbReference type="EMBL" id="PIC51036.1"/>
    </source>
</evidence>
<evidence type="ECO:0000256" key="1">
    <source>
        <dbReference type="SAM" id="Phobius"/>
    </source>
</evidence>
<comment type="caution">
    <text evidence="2">The sequence shown here is derived from an EMBL/GenBank/DDBJ whole genome shotgun (WGS) entry which is preliminary data.</text>
</comment>
<dbReference type="EMBL" id="PDUG01000001">
    <property type="protein sequence ID" value="PIC51036.1"/>
    <property type="molecule type" value="Genomic_DNA"/>
</dbReference>
<dbReference type="PANTHER" id="PTHR38636">
    <property type="entry name" value="PROTEIN CBG20488"/>
    <property type="match status" value="1"/>
</dbReference>
<gene>
    <name evidence="2" type="primary">Cnig_chr_I.g1703</name>
    <name evidence="2" type="ORF">B9Z55_001703</name>
</gene>
<reference evidence="3" key="1">
    <citation type="submission" date="2017-10" db="EMBL/GenBank/DDBJ databases">
        <title>Rapid genome shrinkage in a self-fertile nematode reveals novel sperm competition proteins.</title>
        <authorList>
            <person name="Yin D."/>
            <person name="Schwarz E.M."/>
            <person name="Thomas C.G."/>
            <person name="Felde R.L."/>
            <person name="Korf I.F."/>
            <person name="Cutter A.D."/>
            <person name="Schartner C.M."/>
            <person name="Ralston E.J."/>
            <person name="Meyer B.J."/>
            <person name="Haag E.S."/>
        </authorList>
    </citation>
    <scope>NUCLEOTIDE SEQUENCE [LARGE SCALE GENOMIC DNA]</scope>
    <source>
        <strain evidence="3">JU1422</strain>
    </source>
</reference>
<keyword evidence="1" id="KW-0812">Transmembrane</keyword>
<proteinExistence type="predicted"/>
<evidence type="ECO:0000313" key="3">
    <source>
        <dbReference type="Proteomes" id="UP000230233"/>
    </source>
</evidence>
<feature type="transmembrane region" description="Helical" evidence="1">
    <location>
        <begin position="68"/>
        <end position="87"/>
    </location>
</feature>
<dbReference type="Pfam" id="PF08560">
    <property type="entry name" value="DUF1757"/>
    <property type="match status" value="1"/>
</dbReference>
<dbReference type="OrthoDB" id="421638at2759"/>
<dbReference type="AlphaFoldDB" id="A0A2G5VHH1"/>
<sequence length="156" mass="16988">MTSNNIFKDTVGVVQEKVDPEIPRPVYEYTIHVTVRSMQAGAFIGSLLGPMAVLLAQKEKTRQNYINGFVTGGQAGALVGAALGPYFTYLKLRGLCDYVLYGKCYSLRFDEDALRRDRAAVFSGAVGLLSSGAPGFIVGLDVSFLFSRMLNFLNSD</sequence>
<accession>A0A2G5VHH1</accession>
<keyword evidence="1" id="KW-1133">Transmembrane helix</keyword>
<organism evidence="2 3">
    <name type="scientific">Caenorhabditis nigoni</name>
    <dbReference type="NCBI Taxonomy" id="1611254"/>
    <lineage>
        <taxon>Eukaryota</taxon>
        <taxon>Metazoa</taxon>
        <taxon>Ecdysozoa</taxon>
        <taxon>Nematoda</taxon>
        <taxon>Chromadorea</taxon>
        <taxon>Rhabditida</taxon>
        <taxon>Rhabditina</taxon>
        <taxon>Rhabditomorpha</taxon>
        <taxon>Rhabditoidea</taxon>
        <taxon>Rhabditidae</taxon>
        <taxon>Peloderinae</taxon>
        <taxon>Caenorhabditis</taxon>
    </lineage>
</organism>
<feature type="transmembrane region" description="Helical" evidence="1">
    <location>
        <begin position="119"/>
        <end position="146"/>
    </location>
</feature>
<name>A0A2G5VHH1_9PELO</name>
<protein>
    <submittedName>
        <fullName evidence="2">Uncharacterized protein</fullName>
    </submittedName>
</protein>
<keyword evidence="3" id="KW-1185">Reference proteome</keyword>
<dbReference type="Proteomes" id="UP000230233">
    <property type="component" value="Chromosome I"/>
</dbReference>
<keyword evidence="1" id="KW-0472">Membrane</keyword>
<dbReference type="PANTHER" id="PTHR38636:SF1">
    <property type="entry name" value="CHLORIDE CHANNEL PROTEIN CLC-D"/>
    <property type="match status" value="1"/>
</dbReference>